<gene>
    <name evidence="3" type="ORF">ACFQ4E_00590</name>
</gene>
<keyword evidence="1" id="KW-0808">Transferase</keyword>
<dbReference type="InterPro" id="IPR003594">
    <property type="entry name" value="HATPase_dom"/>
</dbReference>
<dbReference type="InterPro" id="IPR050267">
    <property type="entry name" value="Anti-sigma-factor_SerPK"/>
</dbReference>
<dbReference type="PANTHER" id="PTHR35526">
    <property type="entry name" value="ANTI-SIGMA-F FACTOR RSBW-RELATED"/>
    <property type="match status" value="1"/>
</dbReference>
<evidence type="ECO:0000313" key="3">
    <source>
        <dbReference type="EMBL" id="MFD1340913.1"/>
    </source>
</evidence>
<evidence type="ECO:0000259" key="2">
    <source>
        <dbReference type="Pfam" id="PF13581"/>
    </source>
</evidence>
<sequence length="169" mass="18766">MPLEAIQMSSCPSRTTSRGRTRPFLCLRLPPDVTEVRNAVLAAEERLGQTDWPAQTLGLVALVLAEALNNVVEHALAGRSAGRIDLSLYFTDARLHCRIRDDGAPMPEGAIPVTTRPDLTQETQDLPEGGFGWFLIRELADEVAYTRRRGENQLDILFDPARLTDHMSD</sequence>
<evidence type="ECO:0000313" key="4">
    <source>
        <dbReference type="Proteomes" id="UP001597135"/>
    </source>
</evidence>
<keyword evidence="1" id="KW-0418">Kinase</keyword>
<accession>A0ABW3ZCR6</accession>
<dbReference type="Proteomes" id="UP001597135">
    <property type="component" value="Unassembled WGS sequence"/>
</dbReference>
<keyword evidence="4" id="KW-1185">Reference proteome</keyword>
<feature type="domain" description="Histidine kinase/HSP90-like ATPase" evidence="2">
    <location>
        <begin position="30"/>
        <end position="156"/>
    </location>
</feature>
<comment type="caution">
    <text evidence="3">The sequence shown here is derived from an EMBL/GenBank/DDBJ whole genome shotgun (WGS) entry which is preliminary data.</text>
</comment>
<dbReference type="CDD" id="cd16936">
    <property type="entry name" value="HATPase_RsbW-like"/>
    <property type="match status" value="1"/>
</dbReference>
<dbReference type="PANTHER" id="PTHR35526:SF3">
    <property type="entry name" value="ANTI-SIGMA-F FACTOR RSBW"/>
    <property type="match status" value="1"/>
</dbReference>
<keyword evidence="1" id="KW-0723">Serine/threonine-protein kinase</keyword>
<organism evidence="3 4">
    <name type="scientific">Litorisediminicola beolgyonensis</name>
    <dbReference type="NCBI Taxonomy" id="1173614"/>
    <lineage>
        <taxon>Bacteria</taxon>
        <taxon>Pseudomonadati</taxon>
        <taxon>Pseudomonadota</taxon>
        <taxon>Alphaproteobacteria</taxon>
        <taxon>Rhodobacterales</taxon>
        <taxon>Paracoccaceae</taxon>
        <taxon>Litorisediminicola</taxon>
    </lineage>
</organism>
<protein>
    <submittedName>
        <fullName evidence="3">ATP-binding protein</fullName>
    </submittedName>
</protein>
<reference evidence="4" key="1">
    <citation type="journal article" date="2019" name="Int. J. Syst. Evol. Microbiol.">
        <title>The Global Catalogue of Microorganisms (GCM) 10K type strain sequencing project: providing services to taxonomists for standard genome sequencing and annotation.</title>
        <authorList>
            <consortium name="The Broad Institute Genomics Platform"/>
            <consortium name="The Broad Institute Genome Sequencing Center for Infectious Disease"/>
            <person name="Wu L."/>
            <person name="Ma J."/>
        </authorList>
    </citation>
    <scope>NUCLEOTIDE SEQUENCE [LARGE SCALE GENOMIC DNA]</scope>
    <source>
        <strain evidence="4">CCUG 62953</strain>
    </source>
</reference>
<proteinExistence type="predicted"/>
<evidence type="ECO:0000256" key="1">
    <source>
        <dbReference type="ARBA" id="ARBA00022527"/>
    </source>
</evidence>
<dbReference type="GO" id="GO:0005524">
    <property type="term" value="F:ATP binding"/>
    <property type="evidence" value="ECO:0007669"/>
    <property type="project" value="UniProtKB-KW"/>
</dbReference>
<dbReference type="Gene3D" id="3.30.565.10">
    <property type="entry name" value="Histidine kinase-like ATPase, C-terminal domain"/>
    <property type="match status" value="1"/>
</dbReference>
<dbReference type="SUPFAM" id="SSF55874">
    <property type="entry name" value="ATPase domain of HSP90 chaperone/DNA topoisomerase II/histidine kinase"/>
    <property type="match status" value="1"/>
</dbReference>
<dbReference type="EMBL" id="JBHTMU010000001">
    <property type="protein sequence ID" value="MFD1340913.1"/>
    <property type="molecule type" value="Genomic_DNA"/>
</dbReference>
<keyword evidence="3" id="KW-0067">ATP-binding</keyword>
<keyword evidence="3" id="KW-0547">Nucleotide-binding</keyword>
<dbReference type="Pfam" id="PF13581">
    <property type="entry name" value="HATPase_c_2"/>
    <property type="match status" value="1"/>
</dbReference>
<dbReference type="InterPro" id="IPR036890">
    <property type="entry name" value="HATPase_C_sf"/>
</dbReference>
<name>A0ABW3ZCR6_9RHOB</name>